<name>A0A917EAF9_9SPHN</name>
<evidence type="ECO:0000256" key="6">
    <source>
        <dbReference type="ARBA" id="ARBA00032162"/>
    </source>
</evidence>
<keyword evidence="5" id="KW-0378">Hydrolase</keyword>
<evidence type="ECO:0000256" key="7">
    <source>
        <dbReference type="ARBA" id="ARBA00032272"/>
    </source>
</evidence>
<dbReference type="InterPro" id="IPR015797">
    <property type="entry name" value="NUDIX_hydrolase-like_dom_sf"/>
</dbReference>
<organism evidence="9 10">
    <name type="scientific">Sandarakinorhabdus glacialis</name>
    <dbReference type="NCBI Taxonomy" id="1614636"/>
    <lineage>
        <taxon>Bacteria</taxon>
        <taxon>Pseudomonadati</taxon>
        <taxon>Pseudomonadota</taxon>
        <taxon>Alphaproteobacteria</taxon>
        <taxon>Sphingomonadales</taxon>
        <taxon>Sphingosinicellaceae</taxon>
        <taxon>Sandarakinorhabdus</taxon>
    </lineage>
</organism>
<evidence type="ECO:0000256" key="2">
    <source>
        <dbReference type="ARBA" id="ARBA00001946"/>
    </source>
</evidence>
<reference evidence="9" key="1">
    <citation type="journal article" date="2014" name="Int. J. Syst. Evol. Microbiol.">
        <title>Complete genome sequence of Corynebacterium casei LMG S-19264T (=DSM 44701T), isolated from a smear-ripened cheese.</title>
        <authorList>
            <consortium name="US DOE Joint Genome Institute (JGI-PGF)"/>
            <person name="Walter F."/>
            <person name="Albersmeier A."/>
            <person name="Kalinowski J."/>
            <person name="Ruckert C."/>
        </authorList>
    </citation>
    <scope>NUCLEOTIDE SEQUENCE</scope>
    <source>
        <strain evidence="9">CGMCC 1.15519</strain>
    </source>
</reference>
<evidence type="ECO:0000313" key="9">
    <source>
        <dbReference type="EMBL" id="GGE15040.1"/>
    </source>
</evidence>
<dbReference type="RefSeq" id="WP_188762991.1">
    <property type="nucleotide sequence ID" value="NZ_BMJM01000007.1"/>
</dbReference>
<evidence type="ECO:0000313" key="10">
    <source>
        <dbReference type="Proteomes" id="UP000635071"/>
    </source>
</evidence>
<sequence length="175" mass="18530">MSDTLHSRGSDTLQWRGKYLEVHLAGTWEYAARVAAMSAAVILAVTDEREIVLVEQFRPALGARTIELPAGLIGDTDAADTPADAAARELTEETGFEAREWEDVGAFATSPGMSSEMFQLFKASGLTRTGVGGGVDGEDIVVHVVALDGLAGFLARQRGRGLVVDCRLVVALGLV</sequence>
<dbReference type="Pfam" id="PF00293">
    <property type="entry name" value="NUDIX"/>
    <property type="match status" value="1"/>
</dbReference>
<evidence type="ECO:0000256" key="4">
    <source>
        <dbReference type="ARBA" id="ARBA00016377"/>
    </source>
</evidence>
<evidence type="ECO:0000256" key="5">
    <source>
        <dbReference type="ARBA" id="ARBA00022801"/>
    </source>
</evidence>
<dbReference type="GO" id="GO:0006753">
    <property type="term" value="P:nucleoside phosphate metabolic process"/>
    <property type="evidence" value="ECO:0007669"/>
    <property type="project" value="TreeGrafter"/>
</dbReference>
<dbReference type="AlphaFoldDB" id="A0A917EAF9"/>
<dbReference type="CDD" id="cd03424">
    <property type="entry name" value="NUDIX_ADPRase_Nudt5_UGPPase_Nudt14"/>
    <property type="match status" value="1"/>
</dbReference>
<dbReference type="EMBL" id="BMJM01000007">
    <property type="protein sequence ID" value="GGE15040.1"/>
    <property type="molecule type" value="Genomic_DNA"/>
</dbReference>
<dbReference type="Gene3D" id="3.90.79.10">
    <property type="entry name" value="Nucleoside Triphosphate Pyrophosphohydrolase"/>
    <property type="match status" value="1"/>
</dbReference>
<dbReference type="GO" id="GO:0019693">
    <property type="term" value="P:ribose phosphate metabolic process"/>
    <property type="evidence" value="ECO:0007669"/>
    <property type="project" value="TreeGrafter"/>
</dbReference>
<proteinExistence type="inferred from homology"/>
<dbReference type="PANTHER" id="PTHR11839">
    <property type="entry name" value="UDP/ADP-SUGAR PYROPHOSPHATASE"/>
    <property type="match status" value="1"/>
</dbReference>
<comment type="catalytic activity">
    <reaction evidence="1">
        <text>GDP-alpha-D-mannose + H2O = alpha-D-mannose 1-phosphate + GMP + 2 H(+)</text>
        <dbReference type="Rhea" id="RHEA:27978"/>
        <dbReference type="ChEBI" id="CHEBI:15377"/>
        <dbReference type="ChEBI" id="CHEBI:15378"/>
        <dbReference type="ChEBI" id="CHEBI:57527"/>
        <dbReference type="ChEBI" id="CHEBI:58115"/>
        <dbReference type="ChEBI" id="CHEBI:58409"/>
    </reaction>
</comment>
<dbReference type="Proteomes" id="UP000635071">
    <property type="component" value="Unassembled WGS sequence"/>
</dbReference>
<comment type="similarity">
    <text evidence="3">Belongs to the Nudix hydrolase family. NudK subfamily.</text>
</comment>
<dbReference type="SUPFAM" id="SSF55811">
    <property type="entry name" value="Nudix"/>
    <property type="match status" value="1"/>
</dbReference>
<dbReference type="InterPro" id="IPR000086">
    <property type="entry name" value="NUDIX_hydrolase_dom"/>
</dbReference>
<keyword evidence="10" id="KW-1185">Reference proteome</keyword>
<evidence type="ECO:0000256" key="3">
    <source>
        <dbReference type="ARBA" id="ARBA00007275"/>
    </source>
</evidence>
<dbReference type="PROSITE" id="PS51462">
    <property type="entry name" value="NUDIX"/>
    <property type="match status" value="1"/>
</dbReference>
<dbReference type="PANTHER" id="PTHR11839:SF18">
    <property type="entry name" value="NUDIX HYDROLASE DOMAIN-CONTAINING PROTEIN"/>
    <property type="match status" value="1"/>
</dbReference>
<protein>
    <recommendedName>
        <fullName evidence="4">GDP-mannose pyrophosphatase</fullName>
    </recommendedName>
    <alternativeName>
        <fullName evidence="6">GDP-mannose hydrolase</fullName>
    </alternativeName>
    <alternativeName>
        <fullName evidence="7">GDPMK</fullName>
    </alternativeName>
</protein>
<evidence type="ECO:0000259" key="8">
    <source>
        <dbReference type="PROSITE" id="PS51462"/>
    </source>
</evidence>
<gene>
    <name evidence="9" type="ORF">GCM10011529_21810</name>
</gene>
<dbReference type="GO" id="GO:0016787">
    <property type="term" value="F:hydrolase activity"/>
    <property type="evidence" value="ECO:0007669"/>
    <property type="project" value="UniProtKB-KW"/>
</dbReference>
<comment type="cofactor">
    <cofactor evidence="2">
        <name>Mg(2+)</name>
        <dbReference type="ChEBI" id="CHEBI:18420"/>
    </cofactor>
</comment>
<feature type="domain" description="Nudix hydrolase" evidence="8">
    <location>
        <begin position="32"/>
        <end position="175"/>
    </location>
</feature>
<accession>A0A917EAF9</accession>
<evidence type="ECO:0000256" key="1">
    <source>
        <dbReference type="ARBA" id="ARBA00000847"/>
    </source>
</evidence>
<comment type="caution">
    <text evidence="9">The sequence shown here is derived from an EMBL/GenBank/DDBJ whole genome shotgun (WGS) entry which is preliminary data.</text>
</comment>
<reference evidence="9" key="2">
    <citation type="submission" date="2020-09" db="EMBL/GenBank/DDBJ databases">
        <authorList>
            <person name="Sun Q."/>
            <person name="Zhou Y."/>
        </authorList>
    </citation>
    <scope>NUCLEOTIDE SEQUENCE</scope>
    <source>
        <strain evidence="9">CGMCC 1.15519</strain>
    </source>
</reference>